<keyword evidence="1" id="KW-0472">Membrane</keyword>
<keyword evidence="3" id="KW-1185">Reference proteome</keyword>
<feature type="transmembrane region" description="Helical" evidence="1">
    <location>
        <begin position="437"/>
        <end position="458"/>
    </location>
</feature>
<organism evidence="2 3">
    <name type="scientific">Tribonema minus</name>
    <dbReference type="NCBI Taxonomy" id="303371"/>
    <lineage>
        <taxon>Eukaryota</taxon>
        <taxon>Sar</taxon>
        <taxon>Stramenopiles</taxon>
        <taxon>Ochrophyta</taxon>
        <taxon>PX clade</taxon>
        <taxon>Xanthophyceae</taxon>
        <taxon>Tribonematales</taxon>
        <taxon>Tribonemataceae</taxon>
        <taxon>Tribonema</taxon>
    </lineage>
</organism>
<comment type="caution">
    <text evidence="2">The sequence shown here is derived from an EMBL/GenBank/DDBJ whole genome shotgun (WGS) entry which is preliminary data.</text>
</comment>
<accession>A0A835YM79</accession>
<dbReference type="EMBL" id="JAFCMP010000526">
    <property type="protein sequence ID" value="KAG5177306.1"/>
    <property type="molecule type" value="Genomic_DNA"/>
</dbReference>
<dbReference type="Proteomes" id="UP000664859">
    <property type="component" value="Unassembled WGS sequence"/>
</dbReference>
<keyword evidence="1" id="KW-1133">Transmembrane helix</keyword>
<feature type="transmembrane region" description="Helical" evidence="1">
    <location>
        <begin position="326"/>
        <end position="346"/>
    </location>
</feature>
<evidence type="ECO:0000256" key="1">
    <source>
        <dbReference type="SAM" id="Phobius"/>
    </source>
</evidence>
<reference evidence="2" key="1">
    <citation type="submission" date="2021-02" db="EMBL/GenBank/DDBJ databases">
        <title>First Annotated Genome of the Yellow-green Alga Tribonema minus.</title>
        <authorList>
            <person name="Mahan K.M."/>
        </authorList>
    </citation>
    <scope>NUCLEOTIDE SEQUENCE</scope>
    <source>
        <strain evidence="2">UTEX B ZZ1240</strain>
    </source>
</reference>
<name>A0A835YM79_9STRA</name>
<dbReference type="AlphaFoldDB" id="A0A835YM79"/>
<sequence>MRCSKHRRERWSGFRHDSHVGVFVSPLRAALDAYVSCPDGSLKEATEVVLLLLADAVAVDAAVLCDEVIVQELLCKWTAERPKIQWLPYAWQPFKYSQLYFEICTFGAPKATKYKCQPEMRAPPWRTTARVLLTLRDDGYNWWRVQLCTTMADGVNKLLPLHYAAACACPVATALILKVLELAWMHVPTSYSNRHCGHLLASFTIRDVLPDQLLLNFRELAVDFIKNVSLVPANQPYGVECVRRMEKDAMWTLLADQPEAIVTARAASGSPRDFRTTFLWTGVTHEDTLLPLALQERMRSAQHAAEQSKQAKRGCLMRSLRRAASAVHALGTFVLFTPVLLVHLFVTAFKAVAGSRERAQRETAQFVLPVRSSGAIELVSRCVRIAGRLNDRDLFTSNVLQSLVRVLWNEGQVLDFMRVHRSAGPMVRMLTATFGELRSFLVIVAVCGVAFANALYVINSKAFFLTCTDSSEEGKEACDNFDVPQSFLQQLKLTFKAMPLQVTG</sequence>
<evidence type="ECO:0000313" key="3">
    <source>
        <dbReference type="Proteomes" id="UP000664859"/>
    </source>
</evidence>
<gene>
    <name evidence="2" type="ORF">JKP88DRAFT_281995</name>
</gene>
<keyword evidence="1" id="KW-0812">Transmembrane</keyword>
<protein>
    <submittedName>
        <fullName evidence="2">Uncharacterized protein</fullName>
    </submittedName>
</protein>
<proteinExistence type="predicted"/>
<evidence type="ECO:0000313" key="2">
    <source>
        <dbReference type="EMBL" id="KAG5177306.1"/>
    </source>
</evidence>